<feature type="domain" description="Lon N-terminal" evidence="1">
    <location>
        <begin position="2"/>
        <end position="173"/>
    </location>
</feature>
<dbReference type="InterPro" id="IPR015947">
    <property type="entry name" value="PUA-like_sf"/>
</dbReference>
<dbReference type="PANTHER" id="PTHR46732:SF8">
    <property type="entry name" value="ATP-DEPENDENT PROTEASE LA (LON) DOMAIN PROTEIN"/>
    <property type="match status" value="1"/>
</dbReference>
<dbReference type="InterPro" id="IPR046336">
    <property type="entry name" value="Lon_prtase_N_sf"/>
</dbReference>
<evidence type="ECO:0000313" key="2">
    <source>
        <dbReference type="EMBL" id="AMQ54835.1"/>
    </source>
</evidence>
<proteinExistence type="predicted"/>
<dbReference type="Proteomes" id="UP000073816">
    <property type="component" value="Chromosome"/>
</dbReference>
<dbReference type="SUPFAM" id="SSF88697">
    <property type="entry name" value="PUA domain-like"/>
    <property type="match status" value="1"/>
</dbReference>
<dbReference type="STRING" id="1727163.AO498_00405"/>
<gene>
    <name evidence="2" type="ORF">AO498_00405</name>
</gene>
<dbReference type="PANTHER" id="PTHR46732">
    <property type="entry name" value="ATP-DEPENDENT PROTEASE LA (LON) DOMAIN PROTEIN"/>
    <property type="match status" value="1"/>
</dbReference>
<dbReference type="KEGG" id="alm:AO498_00405"/>
<dbReference type="Pfam" id="PF02190">
    <property type="entry name" value="LON_substr_bdg"/>
    <property type="match status" value="1"/>
</dbReference>
<dbReference type="InterPro" id="IPR003111">
    <property type="entry name" value="Lon_prtase_N"/>
</dbReference>
<name>A0A142EI80_9BACT</name>
<dbReference type="PATRIC" id="fig|1727163.4.peg.86"/>
<dbReference type="Gene3D" id="2.30.130.40">
    <property type="entry name" value="LON domain-like"/>
    <property type="match status" value="1"/>
</dbReference>
<dbReference type="EMBL" id="CP012836">
    <property type="protein sequence ID" value="AMQ54835.1"/>
    <property type="molecule type" value="Genomic_DNA"/>
</dbReference>
<dbReference type="RefSeq" id="WP_067542170.1">
    <property type="nucleotide sequence ID" value="NZ_CP012836.1"/>
</dbReference>
<evidence type="ECO:0000313" key="3">
    <source>
        <dbReference type="Proteomes" id="UP000073816"/>
    </source>
</evidence>
<reference evidence="3" key="1">
    <citation type="submission" date="2015-09" db="EMBL/GenBank/DDBJ databases">
        <title>Complete sequence of Algoriphagus sp. M8-2.</title>
        <authorList>
            <person name="Shintani M."/>
        </authorList>
    </citation>
    <scope>NUCLEOTIDE SEQUENCE [LARGE SCALE GENOMIC DNA]</scope>
    <source>
        <strain evidence="3">M8-2</strain>
    </source>
</reference>
<organism evidence="2 3">
    <name type="scientific">Algoriphagus sanaruensis</name>
    <dbReference type="NCBI Taxonomy" id="1727163"/>
    <lineage>
        <taxon>Bacteria</taxon>
        <taxon>Pseudomonadati</taxon>
        <taxon>Bacteroidota</taxon>
        <taxon>Cytophagia</taxon>
        <taxon>Cytophagales</taxon>
        <taxon>Cyclobacteriaceae</taxon>
        <taxon>Algoriphagus</taxon>
    </lineage>
</organism>
<dbReference type="OrthoDB" id="25394at2"/>
<reference evidence="2 3" key="2">
    <citation type="journal article" date="2016" name="Genome Announc.">
        <title>Complete Genome Sequence of Algoriphagus sp. Strain M8-2, Isolated from a Brackish Lake.</title>
        <authorList>
            <person name="Muraguchi Y."/>
            <person name="Kushimoto K."/>
            <person name="Ohtsubo Y."/>
            <person name="Suzuki T."/>
            <person name="Dohra H."/>
            <person name="Kimbara K."/>
            <person name="Shintani M."/>
        </authorList>
    </citation>
    <scope>NUCLEOTIDE SEQUENCE [LARGE SCALE GENOMIC DNA]</scope>
    <source>
        <strain evidence="2 3">M8-2</strain>
    </source>
</reference>
<dbReference type="AlphaFoldDB" id="A0A142EI80"/>
<protein>
    <submittedName>
        <fullName evidence="2">Peptidase</fullName>
    </submittedName>
</protein>
<keyword evidence="3" id="KW-1185">Reference proteome</keyword>
<evidence type="ECO:0000259" key="1">
    <source>
        <dbReference type="SMART" id="SM00464"/>
    </source>
</evidence>
<accession>A0A142EI80</accession>
<sequence length="206" mass="23935">MFLPFFPLKLVAFPGEDLNLHIFEPRYRQLIAEVEEKNSMFGVCTFIDSLTGFGTEVKLVQVLKRYEDGRLDIKTRGIRAFKINSFQNPVPDKLYSGGDVEFLDHDPKVSYSTHKEYLHYLKETLNYLGNPILGLENSITSFSFAHKVGLKLEEELELLKLRSEEERSLFLIRHFRYMLPILKAAESAKEKIKQNGHVKHLDPLNF</sequence>
<dbReference type="SMART" id="SM00464">
    <property type="entry name" value="LON"/>
    <property type="match status" value="1"/>
</dbReference>